<evidence type="ECO:0008006" key="9">
    <source>
        <dbReference type="Google" id="ProtNLM"/>
    </source>
</evidence>
<keyword evidence="8" id="KW-1185">Reference proteome</keyword>
<comment type="caution">
    <text evidence="7">The sequence shown here is derived from an EMBL/GenBank/DDBJ whole genome shotgun (WGS) entry which is preliminary data.</text>
</comment>
<evidence type="ECO:0000256" key="6">
    <source>
        <dbReference type="ARBA" id="ARBA00023288"/>
    </source>
</evidence>
<evidence type="ECO:0000256" key="5">
    <source>
        <dbReference type="ARBA" id="ARBA00023139"/>
    </source>
</evidence>
<comment type="similarity">
    <text evidence="1">Belongs to the EcnA/EcnB lipoprotein family.</text>
</comment>
<evidence type="ECO:0000256" key="3">
    <source>
        <dbReference type="ARBA" id="ARBA00022729"/>
    </source>
</evidence>
<evidence type="ECO:0000256" key="1">
    <source>
        <dbReference type="ARBA" id="ARBA00010296"/>
    </source>
</evidence>
<dbReference type="Proteomes" id="UP001162135">
    <property type="component" value="Unassembled WGS sequence"/>
</dbReference>
<dbReference type="InterPro" id="IPR012556">
    <property type="entry name" value="Entericidin"/>
</dbReference>
<accession>A0ABT6I9Y6</accession>
<reference evidence="7" key="2">
    <citation type="submission" date="2017-11" db="EMBL/GenBank/DDBJ databases">
        <authorList>
            <person name="Das S.K."/>
        </authorList>
    </citation>
    <scope>NUCLEOTIDE SEQUENCE</scope>
    <source>
        <strain evidence="7">S4-41</strain>
    </source>
</reference>
<keyword evidence="3" id="KW-0732">Signal</keyword>
<keyword evidence="6" id="KW-0449">Lipoprotein</keyword>
<evidence type="ECO:0000256" key="4">
    <source>
        <dbReference type="ARBA" id="ARBA00023136"/>
    </source>
</evidence>
<evidence type="ECO:0000313" key="8">
    <source>
        <dbReference type="Proteomes" id="UP001162135"/>
    </source>
</evidence>
<protein>
    <recommendedName>
        <fullName evidence="9">Entericidin</fullName>
    </recommendedName>
</protein>
<sequence>MKAGLGWLAVGWLILTLSACNTMHGLGKDIERGGEKIQNASQ</sequence>
<dbReference type="PROSITE" id="PS51257">
    <property type="entry name" value="PROKAR_LIPOPROTEIN"/>
    <property type="match status" value="1"/>
</dbReference>
<gene>
    <name evidence="7" type="ORF">CUR86_20180</name>
</gene>
<reference evidence="7" key="1">
    <citation type="journal article" date="2015" name="Antonie Van Leeuwenhoek">
        <title>Comparative 16S rRNA signatures and multilocus sequence analysis for the genus Salinicola and description of Salinicola acroporae sp. nov., isolated from coral Acropora digitifera.</title>
        <authorList>
            <person name="Lepcha R.T."/>
            <person name="Poddar A."/>
            <person name="Schumann P."/>
            <person name="Das S.K."/>
        </authorList>
    </citation>
    <scope>NUCLEOTIDE SEQUENCE</scope>
    <source>
        <strain evidence="7">S4-41</strain>
    </source>
</reference>
<keyword evidence="5" id="KW-0564">Palmitate</keyword>
<dbReference type="EMBL" id="PGFS01000001">
    <property type="protein sequence ID" value="MDH4574509.1"/>
    <property type="molecule type" value="Genomic_DNA"/>
</dbReference>
<name>A0ABT6I9Y6_9GAMM</name>
<evidence type="ECO:0000313" key="7">
    <source>
        <dbReference type="EMBL" id="MDH4574509.1"/>
    </source>
</evidence>
<evidence type="ECO:0000256" key="2">
    <source>
        <dbReference type="ARBA" id="ARBA00022475"/>
    </source>
</evidence>
<keyword evidence="2" id="KW-1003">Cell membrane</keyword>
<proteinExistence type="inferred from homology"/>
<organism evidence="7 8">
    <name type="scientific">Salinicola acroporae</name>
    <dbReference type="NCBI Taxonomy" id="1541440"/>
    <lineage>
        <taxon>Bacteria</taxon>
        <taxon>Pseudomonadati</taxon>
        <taxon>Pseudomonadota</taxon>
        <taxon>Gammaproteobacteria</taxon>
        <taxon>Oceanospirillales</taxon>
        <taxon>Halomonadaceae</taxon>
        <taxon>Salinicola</taxon>
    </lineage>
</organism>
<dbReference type="RefSeq" id="WP_110715125.1">
    <property type="nucleotide sequence ID" value="NZ_PGFS01000001.1"/>
</dbReference>
<dbReference type="Pfam" id="PF08085">
    <property type="entry name" value="Entericidin"/>
    <property type="match status" value="1"/>
</dbReference>
<keyword evidence="4" id="KW-0472">Membrane</keyword>